<dbReference type="HAMAP" id="MF_00902">
    <property type="entry name" value="TatC"/>
    <property type="match status" value="1"/>
</dbReference>
<feature type="transmembrane region" description="Helical" evidence="6">
    <location>
        <begin position="186"/>
        <end position="206"/>
    </location>
</feature>
<dbReference type="Pfam" id="PF00902">
    <property type="entry name" value="TatC"/>
    <property type="match status" value="1"/>
</dbReference>
<comment type="subcellular location">
    <subcellularLocation>
        <location evidence="1">Membrane</location>
        <topology evidence="1">Multi-pass membrane protein</topology>
    </subcellularLocation>
</comment>
<dbReference type="GO" id="GO:0009977">
    <property type="term" value="F:proton motive force dependent protein transmembrane transporter activity"/>
    <property type="evidence" value="ECO:0007669"/>
    <property type="project" value="TreeGrafter"/>
</dbReference>
<dbReference type="PANTHER" id="PTHR30371:SF0">
    <property type="entry name" value="SEC-INDEPENDENT PROTEIN TRANSLOCASE PROTEIN TATC, CHLOROPLASTIC-RELATED"/>
    <property type="match status" value="1"/>
</dbReference>
<dbReference type="PRINTS" id="PR01840">
    <property type="entry name" value="TATCFAMILY"/>
</dbReference>
<evidence type="ECO:0000313" key="7">
    <source>
        <dbReference type="EMBL" id="JAC68646.1"/>
    </source>
</evidence>
<feature type="transmembrane region" description="Helical" evidence="6">
    <location>
        <begin position="237"/>
        <end position="258"/>
    </location>
</feature>
<dbReference type="GO" id="GO:0033281">
    <property type="term" value="C:TAT protein transport complex"/>
    <property type="evidence" value="ECO:0007669"/>
    <property type="project" value="TreeGrafter"/>
</dbReference>
<feature type="transmembrane region" description="Helical" evidence="6">
    <location>
        <begin position="103"/>
        <end position="121"/>
    </location>
</feature>
<dbReference type="PANTHER" id="PTHR30371">
    <property type="entry name" value="SEC-INDEPENDENT PROTEIN TRANSLOCASE PROTEIN TATC"/>
    <property type="match status" value="1"/>
</dbReference>
<gene>
    <name evidence="7" type="primary">TATC</name>
    <name evidence="7" type="ORF">TSPGSL018_8236</name>
</gene>
<keyword evidence="5 6" id="KW-0472">Membrane</keyword>
<dbReference type="InterPro" id="IPR002033">
    <property type="entry name" value="TatC"/>
</dbReference>
<dbReference type="PROSITE" id="PS01218">
    <property type="entry name" value="TATC"/>
    <property type="match status" value="1"/>
</dbReference>
<reference evidence="7" key="1">
    <citation type="submission" date="2014-05" db="EMBL/GenBank/DDBJ databases">
        <title>The transcriptome of the halophilic microalga Tetraselmis sp. GSL018 isolated from the Great Salt Lake, Utah.</title>
        <authorList>
            <person name="Jinkerson R.E."/>
            <person name="D'Adamo S."/>
            <person name="Posewitz M.C."/>
        </authorList>
    </citation>
    <scope>NUCLEOTIDE SEQUENCE</scope>
    <source>
        <strain evidence="7">GSL018</strain>
    </source>
</reference>
<evidence type="ECO:0000256" key="4">
    <source>
        <dbReference type="ARBA" id="ARBA00022989"/>
    </source>
</evidence>
<organism evidence="7">
    <name type="scientific">Tetraselmis sp. GSL018</name>
    <dbReference type="NCBI Taxonomy" id="582737"/>
    <lineage>
        <taxon>Eukaryota</taxon>
        <taxon>Viridiplantae</taxon>
        <taxon>Chlorophyta</taxon>
        <taxon>core chlorophytes</taxon>
        <taxon>Chlorodendrophyceae</taxon>
        <taxon>Chlorodendrales</taxon>
        <taxon>Chlorodendraceae</taxon>
        <taxon>Tetraselmis</taxon>
    </lineage>
</organism>
<evidence type="ECO:0000256" key="5">
    <source>
        <dbReference type="ARBA" id="ARBA00023136"/>
    </source>
</evidence>
<protein>
    <submittedName>
        <fullName evidence="7">Sec-independent protein translocase protein TatC</fullName>
    </submittedName>
</protein>
<feature type="transmembrane region" description="Helical" evidence="6">
    <location>
        <begin position="154"/>
        <end position="174"/>
    </location>
</feature>
<proteinExistence type="inferred from homology"/>
<evidence type="ECO:0000256" key="3">
    <source>
        <dbReference type="ARBA" id="ARBA00022692"/>
    </source>
</evidence>
<sequence>MSLCLSENLSLTACRSFPRPQHRATKIWKWNEKFRPQQSQPASKLKPGPCPTRSRSIFALSAKNGDETEKSQVQALLYPDPNELPNEFEMPIWDHLEELRERVLIGALAVTLAILACFIYSKDLVVFLEAPVASQGVRFLQLSPGEFFFTSLKVSGYTGILLAAPTVLYEIIAYVVPGLTRDERKFLAPVVLGSSALFYVGIFFAYEVLTPAALNFFVNYADGAVESLWSIDQYFEFVLVLLLSTGLSFQVPVVQVLLGQLGLVSSQQMIGLWRYVVVGAVVAAAVLTPSTDPFTQMLLAGPLIGLYMGGAYAVKAIEASRKTA</sequence>
<evidence type="ECO:0000256" key="2">
    <source>
        <dbReference type="ARBA" id="ARBA00008882"/>
    </source>
</evidence>
<comment type="similarity">
    <text evidence="2">Belongs to the TatC family.</text>
</comment>
<dbReference type="NCBIfam" id="TIGR00945">
    <property type="entry name" value="tatC"/>
    <property type="match status" value="1"/>
</dbReference>
<keyword evidence="3 6" id="KW-0812">Transmembrane</keyword>
<dbReference type="EMBL" id="GBEZ01017716">
    <property type="protein sequence ID" value="JAC68646.1"/>
    <property type="molecule type" value="Transcribed_RNA"/>
</dbReference>
<dbReference type="InterPro" id="IPR019820">
    <property type="entry name" value="Sec-indep_translocase_CS"/>
</dbReference>
<evidence type="ECO:0000256" key="1">
    <source>
        <dbReference type="ARBA" id="ARBA00004141"/>
    </source>
</evidence>
<feature type="transmembrane region" description="Helical" evidence="6">
    <location>
        <begin position="294"/>
        <end position="314"/>
    </location>
</feature>
<dbReference type="GO" id="GO:0065002">
    <property type="term" value="P:intracellular protein transmembrane transport"/>
    <property type="evidence" value="ECO:0007669"/>
    <property type="project" value="TreeGrafter"/>
</dbReference>
<keyword evidence="4 6" id="KW-1133">Transmembrane helix</keyword>
<name>A0A061RDU1_9CHLO</name>
<feature type="transmembrane region" description="Helical" evidence="6">
    <location>
        <begin position="270"/>
        <end position="288"/>
    </location>
</feature>
<dbReference type="GO" id="GO:0043953">
    <property type="term" value="P:protein transport by the Tat complex"/>
    <property type="evidence" value="ECO:0007669"/>
    <property type="project" value="TreeGrafter"/>
</dbReference>
<accession>A0A061RDU1</accession>
<evidence type="ECO:0000256" key="6">
    <source>
        <dbReference type="SAM" id="Phobius"/>
    </source>
</evidence>
<dbReference type="AlphaFoldDB" id="A0A061RDU1"/>